<dbReference type="AlphaFoldDB" id="E0RXH2"/>
<dbReference type="Proteomes" id="UP000001299">
    <property type="component" value="Chromosome 1"/>
</dbReference>
<proteinExistence type="predicted"/>
<evidence type="ECO:0000313" key="3">
    <source>
        <dbReference type="Proteomes" id="UP000001299"/>
    </source>
</evidence>
<reference evidence="2 3" key="1">
    <citation type="journal article" date="2010" name="PLoS ONE">
        <title>The glycobiome of the rumen bacterium Butyrivibrio proteoclasticus B316(T) highlights adaptation to a polysaccharide-rich environment.</title>
        <authorList>
            <person name="Kelly W.J."/>
            <person name="Leahy S.C."/>
            <person name="Altermann E."/>
            <person name="Yeoman C.J."/>
            <person name="Dunne J.C."/>
            <person name="Kong Z."/>
            <person name="Pacheco D.M."/>
            <person name="Li D."/>
            <person name="Noel S.J."/>
            <person name="Moon C.D."/>
            <person name="Cookson A.L."/>
            <person name="Attwood G.T."/>
        </authorList>
    </citation>
    <scope>NUCLEOTIDE SEQUENCE [LARGE SCALE GENOMIC DNA]</scope>
    <source>
        <strain evidence="3">ATCC 51982 / DSM 14932 / B316</strain>
    </source>
</reference>
<gene>
    <name evidence="2" type="ordered locus">bpr_I0262</name>
</gene>
<dbReference type="EMBL" id="CP001810">
    <property type="protein sequence ID" value="ADL33010.1"/>
    <property type="molecule type" value="Genomic_DNA"/>
</dbReference>
<dbReference type="eggNOG" id="COG2172">
    <property type="taxonomic scope" value="Bacteria"/>
</dbReference>
<name>E0RXH2_BUTPB</name>
<dbReference type="STRING" id="515622.bpr_I0262"/>
<dbReference type="HOGENOM" id="CLU_090336_24_2_9"/>
<keyword evidence="3" id="KW-1185">Reference proteome</keyword>
<evidence type="ECO:0000313" key="2">
    <source>
        <dbReference type="EMBL" id="ADL33010.1"/>
    </source>
</evidence>
<sequence>MMEKNIKLEATMDNFKVVSKFVDDLISGNVVDELIHDQIIVAVEEIYVNVAHYAYGQLDENGDSIPDSGTGPVEVIVSDENRVVTITFIDSGIMYNPLEKPDPDVTKPPSERQIGGYGIFMVKKTMDNMTYKYEDDHNILSFSKKY</sequence>
<evidence type="ECO:0000259" key="1">
    <source>
        <dbReference type="Pfam" id="PF13581"/>
    </source>
</evidence>
<accession>E0RXH2</accession>
<organism evidence="2 3">
    <name type="scientific">Butyrivibrio proteoclasticus (strain ATCC 51982 / DSM 14932 / B316)</name>
    <name type="common">Clostridium proteoclasticum</name>
    <dbReference type="NCBI Taxonomy" id="515622"/>
    <lineage>
        <taxon>Bacteria</taxon>
        <taxon>Bacillati</taxon>
        <taxon>Bacillota</taxon>
        <taxon>Clostridia</taxon>
        <taxon>Lachnospirales</taxon>
        <taxon>Lachnospiraceae</taxon>
        <taxon>Butyrivibrio</taxon>
    </lineage>
</organism>
<dbReference type="InterPro" id="IPR003594">
    <property type="entry name" value="HATPase_dom"/>
</dbReference>
<feature type="domain" description="Histidine kinase/HSP90-like ATPase" evidence="1">
    <location>
        <begin position="9"/>
        <end position="144"/>
    </location>
</feature>
<dbReference type="Gene3D" id="3.30.565.10">
    <property type="entry name" value="Histidine kinase-like ATPase, C-terminal domain"/>
    <property type="match status" value="1"/>
</dbReference>
<dbReference type="SUPFAM" id="SSF55874">
    <property type="entry name" value="ATPase domain of HSP90 chaperone/DNA topoisomerase II/histidine kinase"/>
    <property type="match status" value="1"/>
</dbReference>
<dbReference type="KEGG" id="bpb:bpr_I0262"/>
<dbReference type="Pfam" id="PF13581">
    <property type="entry name" value="HATPase_c_2"/>
    <property type="match status" value="1"/>
</dbReference>
<dbReference type="InterPro" id="IPR036890">
    <property type="entry name" value="HATPase_C_sf"/>
</dbReference>
<dbReference type="RefSeq" id="WP_013279667.1">
    <property type="nucleotide sequence ID" value="NC_014387.1"/>
</dbReference>
<protein>
    <submittedName>
        <fullName evidence="2">Anti-sigma regulatory factor</fullName>
    </submittedName>
</protein>
<dbReference type="CDD" id="cd16936">
    <property type="entry name" value="HATPase_RsbW-like"/>
    <property type="match status" value="1"/>
</dbReference>